<sequence length="50" mass="5924">MLKAEINSTNNFVEKLSDIKKRYKKVISVNHLLNTCYVMLNKTNTKPYNY</sequence>
<dbReference type="AlphaFoldDB" id="A0A1K1NQV1"/>
<dbReference type="EMBL" id="FPIY01000002">
    <property type="protein sequence ID" value="SFW37882.1"/>
    <property type="molecule type" value="Genomic_DNA"/>
</dbReference>
<dbReference type="Proteomes" id="UP000183257">
    <property type="component" value="Unassembled WGS sequence"/>
</dbReference>
<evidence type="ECO:0000313" key="1">
    <source>
        <dbReference type="EMBL" id="SFW37882.1"/>
    </source>
</evidence>
<organism evidence="1 2">
    <name type="scientific">Cellulophaga fucicola</name>
    <dbReference type="NCBI Taxonomy" id="76595"/>
    <lineage>
        <taxon>Bacteria</taxon>
        <taxon>Pseudomonadati</taxon>
        <taxon>Bacteroidota</taxon>
        <taxon>Flavobacteriia</taxon>
        <taxon>Flavobacteriales</taxon>
        <taxon>Flavobacteriaceae</taxon>
        <taxon>Cellulophaga</taxon>
    </lineage>
</organism>
<gene>
    <name evidence="1" type="ORF">SAMN05660313_01311</name>
</gene>
<proteinExistence type="predicted"/>
<name>A0A1K1NQV1_9FLAO</name>
<evidence type="ECO:0000313" key="2">
    <source>
        <dbReference type="Proteomes" id="UP000183257"/>
    </source>
</evidence>
<dbReference type="STRING" id="76595.SAMN05660313_01311"/>
<reference evidence="2" key="1">
    <citation type="submission" date="2016-11" db="EMBL/GenBank/DDBJ databases">
        <authorList>
            <person name="Varghese N."/>
            <person name="Submissions S."/>
        </authorList>
    </citation>
    <scope>NUCLEOTIDE SEQUENCE [LARGE SCALE GENOMIC DNA]</scope>
    <source>
        <strain evidence="2">DSM 24786</strain>
    </source>
</reference>
<accession>A0A1K1NQV1</accession>
<keyword evidence="2" id="KW-1185">Reference proteome</keyword>
<protein>
    <submittedName>
        <fullName evidence="1">Uncharacterized protein</fullName>
    </submittedName>
</protein>